<dbReference type="Pfam" id="PF07015">
    <property type="entry name" value="VirC1"/>
    <property type="match status" value="1"/>
</dbReference>
<organism evidence="1 2">
    <name type="scientific">Deinococcus navajonensis</name>
    <dbReference type="NCBI Taxonomy" id="309884"/>
    <lineage>
        <taxon>Bacteria</taxon>
        <taxon>Thermotogati</taxon>
        <taxon>Deinococcota</taxon>
        <taxon>Deinococci</taxon>
        <taxon>Deinococcales</taxon>
        <taxon>Deinococcaceae</taxon>
        <taxon>Deinococcus</taxon>
    </lineage>
</organism>
<name>A0ABV8XR93_9DEIO</name>
<reference evidence="2" key="1">
    <citation type="journal article" date="2019" name="Int. J. Syst. Evol. Microbiol.">
        <title>The Global Catalogue of Microorganisms (GCM) 10K type strain sequencing project: providing services to taxonomists for standard genome sequencing and annotation.</title>
        <authorList>
            <consortium name="The Broad Institute Genomics Platform"/>
            <consortium name="The Broad Institute Genome Sequencing Center for Infectious Disease"/>
            <person name="Wu L."/>
            <person name="Ma J."/>
        </authorList>
    </citation>
    <scope>NUCLEOTIDE SEQUENCE [LARGE SCALE GENOMIC DNA]</scope>
    <source>
        <strain evidence="2">CCUG 56029</strain>
    </source>
</reference>
<evidence type="ECO:0000313" key="2">
    <source>
        <dbReference type="Proteomes" id="UP001595998"/>
    </source>
</evidence>
<evidence type="ECO:0000313" key="1">
    <source>
        <dbReference type="EMBL" id="MFC4427188.1"/>
    </source>
</evidence>
<keyword evidence="2" id="KW-1185">Reference proteome</keyword>
<dbReference type="Proteomes" id="UP001595998">
    <property type="component" value="Unassembled WGS sequence"/>
</dbReference>
<dbReference type="RefSeq" id="WP_380040424.1">
    <property type="nucleotide sequence ID" value="NZ_JBHSEH010000018.1"/>
</dbReference>
<protein>
    <submittedName>
        <fullName evidence="1">ParA family protein</fullName>
    </submittedName>
</protein>
<dbReference type="EMBL" id="JBHSEH010000018">
    <property type="protein sequence ID" value="MFC4427188.1"/>
    <property type="molecule type" value="Genomic_DNA"/>
</dbReference>
<dbReference type="PANTHER" id="PTHR13696:SF96">
    <property type="entry name" value="COBQ_COBB_MIND_PARA NUCLEOTIDE BINDING DOMAIN-CONTAINING PROTEIN"/>
    <property type="match status" value="1"/>
</dbReference>
<dbReference type="Gene3D" id="3.40.50.300">
    <property type="entry name" value="P-loop containing nucleotide triphosphate hydrolases"/>
    <property type="match status" value="1"/>
</dbReference>
<dbReference type="PANTHER" id="PTHR13696">
    <property type="entry name" value="P-LOOP CONTAINING NUCLEOSIDE TRIPHOSPHATE HYDROLASE"/>
    <property type="match status" value="1"/>
</dbReference>
<dbReference type="CDD" id="cd02042">
    <property type="entry name" value="ParAB_family"/>
    <property type="match status" value="1"/>
</dbReference>
<gene>
    <name evidence="1" type="ORF">ACFOZ9_13305</name>
</gene>
<dbReference type="InterPro" id="IPR027417">
    <property type="entry name" value="P-loop_NTPase"/>
</dbReference>
<comment type="caution">
    <text evidence="1">The sequence shown here is derived from an EMBL/GenBank/DDBJ whole genome shotgun (WGS) entry which is preliminary data.</text>
</comment>
<accession>A0ABV8XR93</accession>
<dbReference type="SUPFAM" id="SSF52540">
    <property type="entry name" value="P-loop containing nucleoside triphosphate hydrolases"/>
    <property type="match status" value="1"/>
</dbReference>
<proteinExistence type="predicted"/>
<dbReference type="InterPro" id="IPR009744">
    <property type="entry name" value="VirC1"/>
</dbReference>
<sequence>MPTVISAVMKKGGAGKTSTIVPLAYLAAQAGARVALIDMDSTPSAQQWFQAAEMESETFVCDRVTADELDPLLRDIRESDAFDYVFIDTPPGDKHAIVQAMSESDLVLMPLHIGSGDVPQLVETYHLMRLPLKANPTLQHLVVVNHAGTMPAVTRDTIDAIREELPDARVATIAIPYSRQYALAKGTKPTAKWWHYSSLLTEVKAALA</sequence>
<dbReference type="InterPro" id="IPR050678">
    <property type="entry name" value="DNA_Partitioning_ATPase"/>
</dbReference>